<dbReference type="Proteomes" id="UP001153678">
    <property type="component" value="Unassembled WGS sequence"/>
</dbReference>
<name>A0A9W4T8B9_9GLOM</name>
<dbReference type="EMBL" id="CAMKVN010013842">
    <property type="protein sequence ID" value="CAI2196205.1"/>
    <property type="molecule type" value="Genomic_DNA"/>
</dbReference>
<gene>
    <name evidence="1" type="ORF">FWILDA_LOCUS17461</name>
</gene>
<evidence type="ECO:0000313" key="1">
    <source>
        <dbReference type="EMBL" id="CAI2196205.1"/>
    </source>
</evidence>
<evidence type="ECO:0000313" key="2">
    <source>
        <dbReference type="Proteomes" id="UP001153678"/>
    </source>
</evidence>
<accession>A0A9W4T8B9</accession>
<comment type="caution">
    <text evidence="1">The sequence shown here is derived from an EMBL/GenBank/DDBJ whole genome shotgun (WGS) entry which is preliminary data.</text>
</comment>
<reference evidence="1" key="1">
    <citation type="submission" date="2022-08" db="EMBL/GenBank/DDBJ databases">
        <authorList>
            <person name="Kallberg Y."/>
            <person name="Tangrot J."/>
            <person name="Rosling A."/>
        </authorList>
    </citation>
    <scope>NUCLEOTIDE SEQUENCE</scope>
    <source>
        <strain evidence="1">Wild A</strain>
    </source>
</reference>
<protein>
    <submittedName>
        <fullName evidence="1">6562_t:CDS:1</fullName>
    </submittedName>
</protein>
<keyword evidence="2" id="KW-1185">Reference proteome</keyword>
<proteinExistence type="predicted"/>
<feature type="non-terminal residue" evidence="1">
    <location>
        <position position="98"/>
    </location>
</feature>
<feature type="non-terminal residue" evidence="1">
    <location>
        <position position="1"/>
    </location>
</feature>
<sequence>PALYWCLKTIEAGSQCDNCREIMKDVQTYKYYRNSMRIQSTYRIQLEGDDIHIEIGENTEKYTTCGNLSTDIITKLKDFLCRNINSFATTIQEFIHFD</sequence>
<dbReference type="AlphaFoldDB" id="A0A9W4T8B9"/>
<organism evidence="1 2">
    <name type="scientific">Funneliformis geosporum</name>
    <dbReference type="NCBI Taxonomy" id="1117311"/>
    <lineage>
        <taxon>Eukaryota</taxon>
        <taxon>Fungi</taxon>
        <taxon>Fungi incertae sedis</taxon>
        <taxon>Mucoromycota</taxon>
        <taxon>Glomeromycotina</taxon>
        <taxon>Glomeromycetes</taxon>
        <taxon>Glomerales</taxon>
        <taxon>Glomeraceae</taxon>
        <taxon>Funneliformis</taxon>
    </lineage>
</organism>